<feature type="domain" description="OmpA-like" evidence="6">
    <location>
        <begin position="279"/>
        <end position="396"/>
    </location>
</feature>
<dbReference type="InterPro" id="IPR006664">
    <property type="entry name" value="OMP_bac"/>
</dbReference>
<evidence type="ECO:0000256" key="3">
    <source>
        <dbReference type="ARBA" id="ARBA00023237"/>
    </source>
</evidence>
<accession>A0A2G9EHQ5</accession>
<dbReference type="InterPro" id="IPR036737">
    <property type="entry name" value="OmpA-like_sf"/>
</dbReference>
<evidence type="ECO:0000256" key="5">
    <source>
        <dbReference type="SAM" id="MobiDB-lite"/>
    </source>
</evidence>
<evidence type="ECO:0000313" key="8">
    <source>
        <dbReference type="Proteomes" id="UP000229011"/>
    </source>
</evidence>
<dbReference type="InterPro" id="IPR006665">
    <property type="entry name" value="OmpA-like"/>
</dbReference>
<evidence type="ECO:0000256" key="2">
    <source>
        <dbReference type="ARBA" id="ARBA00023136"/>
    </source>
</evidence>
<dbReference type="CDD" id="cd07185">
    <property type="entry name" value="OmpA_C-like"/>
    <property type="match status" value="1"/>
</dbReference>
<protein>
    <submittedName>
        <fullName evidence="7">Porin</fullName>
    </submittedName>
</protein>
<dbReference type="PANTHER" id="PTHR30329:SF21">
    <property type="entry name" value="LIPOPROTEIN YIAD-RELATED"/>
    <property type="match status" value="1"/>
</dbReference>
<reference evidence="7 8" key="1">
    <citation type="submission" date="2017-11" db="EMBL/GenBank/DDBJ databases">
        <title>Genome sequencing of Fusobacterium periodonticum KCOM 1259.</title>
        <authorList>
            <person name="Kook J.-K."/>
            <person name="Park S.-N."/>
            <person name="Lim Y.K."/>
        </authorList>
    </citation>
    <scope>NUCLEOTIDE SEQUENCE [LARGE SCALE GENOMIC DNA]</scope>
    <source>
        <strain evidence="7 8">KCOM 1259</strain>
    </source>
</reference>
<keyword evidence="3" id="KW-0998">Cell outer membrane</keyword>
<comment type="subcellular location">
    <subcellularLocation>
        <location evidence="1">Cell outer membrane</location>
    </subcellularLocation>
</comment>
<dbReference type="GeneID" id="93328517"/>
<sequence>MKKVYLAAAVLALIFGFSYCYKKDKTEKTATEKEAVVNEVKNEEMIVPGYALGEIPAISIPKIPNLSVSENPDAKITLDMAKKISSVPGITISPVKVEDGNIVGGSYSMQIGKNGDGQYSDKNKSVQTDGNGAGQYEDDKITIQRDEDGAGQYINKVTGVTLQVDKDGTGQYIDEKNDLSIQVNKDGTGLYTDKKNNVTIYVNENDVRYVSTNIEMVNNGDGSGTYTNKSKNLVIENNGKGKAKITFNGQTTEVDAKPLEKPGKLAKLEMVPPVPSIEANSLLINLDSEVLFDVNKYDVRVHPEAEEVLKNLAIVLKEMDVKNFEIDGHTDSDASDEYNQVLSEKRANSVKNFLVSQGVTAEITTKGYGESKPVASNDTAEGKQKNRRVEIIIPTI</sequence>
<dbReference type="GO" id="GO:0009279">
    <property type="term" value="C:cell outer membrane"/>
    <property type="evidence" value="ECO:0007669"/>
    <property type="project" value="UniProtKB-SubCell"/>
</dbReference>
<evidence type="ECO:0000259" key="6">
    <source>
        <dbReference type="PROSITE" id="PS51123"/>
    </source>
</evidence>
<comment type="caution">
    <text evidence="7">The sequence shown here is derived from an EMBL/GenBank/DDBJ whole genome shotgun (WGS) entry which is preliminary data.</text>
</comment>
<proteinExistence type="predicted"/>
<dbReference type="PROSITE" id="PS51123">
    <property type="entry name" value="OMPA_2"/>
    <property type="match status" value="1"/>
</dbReference>
<name>A0A2G9EHQ5_9FUSO</name>
<dbReference type="EMBL" id="PEQY01000001">
    <property type="protein sequence ID" value="PIM80442.1"/>
    <property type="molecule type" value="Genomic_DNA"/>
</dbReference>
<feature type="region of interest" description="Disordered" evidence="5">
    <location>
        <begin position="114"/>
        <end position="136"/>
    </location>
</feature>
<organism evidence="7 8">
    <name type="scientific">Fusobacterium pseudoperiodonticum</name>
    <dbReference type="NCBI Taxonomy" id="2663009"/>
    <lineage>
        <taxon>Bacteria</taxon>
        <taxon>Fusobacteriati</taxon>
        <taxon>Fusobacteriota</taxon>
        <taxon>Fusobacteriia</taxon>
        <taxon>Fusobacteriales</taxon>
        <taxon>Fusobacteriaceae</taxon>
        <taxon>Fusobacterium</taxon>
    </lineage>
</organism>
<dbReference type="Proteomes" id="UP000229011">
    <property type="component" value="Unassembled WGS sequence"/>
</dbReference>
<evidence type="ECO:0000313" key="7">
    <source>
        <dbReference type="EMBL" id="PIM80442.1"/>
    </source>
</evidence>
<gene>
    <name evidence="7" type="ORF">CTM71_08720</name>
</gene>
<dbReference type="AlphaFoldDB" id="A0A2G9EHQ5"/>
<dbReference type="InterPro" id="IPR050330">
    <property type="entry name" value="Bact_OuterMem_StrucFunc"/>
</dbReference>
<keyword evidence="2 4" id="KW-0472">Membrane</keyword>
<evidence type="ECO:0000256" key="4">
    <source>
        <dbReference type="PROSITE-ProRule" id="PRU00473"/>
    </source>
</evidence>
<dbReference type="RefSeq" id="WP_099959051.1">
    <property type="nucleotide sequence ID" value="NZ_PEQY01000001.1"/>
</dbReference>
<evidence type="ECO:0000256" key="1">
    <source>
        <dbReference type="ARBA" id="ARBA00004442"/>
    </source>
</evidence>
<dbReference type="Gene3D" id="3.30.1330.60">
    <property type="entry name" value="OmpA-like domain"/>
    <property type="match status" value="1"/>
</dbReference>
<dbReference type="PRINTS" id="PR01021">
    <property type="entry name" value="OMPADOMAIN"/>
</dbReference>
<dbReference type="Pfam" id="PF00691">
    <property type="entry name" value="OmpA"/>
    <property type="match status" value="1"/>
</dbReference>
<dbReference type="SUPFAM" id="SSF103088">
    <property type="entry name" value="OmpA-like"/>
    <property type="match status" value="1"/>
</dbReference>
<dbReference type="PANTHER" id="PTHR30329">
    <property type="entry name" value="STATOR ELEMENT OF FLAGELLAR MOTOR COMPLEX"/>
    <property type="match status" value="1"/>
</dbReference>